<gene>
    <name evidence="1" type="ORF">FANTH_2698</name>
</gene>
<protein>
    <recommendedName>
        <fullName evidence="3">SnoaL-like domain-containing protein</fullName>
    </recommendedName>
</protein>
<accession>A0A8H5EA44</accession>
<evidence type="ECO:0000313" key="2">
    <source>
        <dbReference type="Proteomes" id="UP000573603"/>
    </source>
</evidence>
<comment type="caution">
    <text evidence="1">The sequence shown here is derived from an EMBL/GenBank/DDBJ whole genome shotgun (WGS) entry which is preliminary data.</text>
</comment>
<keyword evidence="2" id="KW-1185">Reference proteome</keyword>
<reference evidence="1 2" key="1">
    <citation type="journal article" date="2020" name="BMC Genomics">
        <title>Correction to: Identification and distribution of gene clusters required for synthesis of sphingolipid metabolism inhibitors in diverse species of the filamentous fungus Fusarium.</title>
        <authorList>
            <person name="Kim H.S."/>
            <person name="Lohmar J.M."/>
            <person name="Busman M."/>
            <person name="Brown D.W."/>
            <person name="Naumann T.A."/>
            <person name="Divon H.H."/>
            <person name="Lysoe E."/>
            <person name="Uhlig S."/>
            <person name="Proctor R.H."/>
        </authorList>
    </citation>
    <scope>NUCLEOTIDE SEQUENCE [LARGE SCALE GENOMIC DNA]</scope>
    <source>
        <strain evidence="1 2">NRRL 25214</strain>
    </source>
</reference>
<dbReference type="AlphaFoldDB" id="A0A8H5EA44"/>
<organism evidence="1 2">
    <name type="scientific">Fusarium anthophilum</name>
    <dbReference type="NCBI Taxonomy" id="48485"/>
    <lineage>
        <taxon>Eukaryota</taxon>
        <taxon>Fungi</taxon>
        <taxon>Dikarya</taxon>
        <taxon>Ascomycota</taxon>
        <taxon>Pezizomycotina</taxon>
        <taxon>Sordariomycetes</taxon>
        <taxon>Hypocreomycetidae</taxon>
        <taxon>Hypocreales</taxon>
        <taxon>Nectriaceae</taxon>
        <taxon>Fusarium</taxon>
        <taxon>Fusarium fujikuroi species complex</taxon>
    </lineage>
</organism>
<evidence type="ECO:0008006" key="3">
    <source>
        <dbReference type="Google" id="ProtNLM"/>
    </source>
</evidence>
<dbReference type="EMBL" id="JABEVY010000057">
    <property type="protein sequence ID" value="KAF5252397.1"/>
    <property type="molecule type" value="Genomic_DNA"/>
</dbReference>
<name>A0A8H5EA44_9HYPO</name>
<proteinExistence type="predicted"/>
<evidence type="ECO:0000313" key="1">
    <source>
        <dbReference type="EMBL" id="KAF5252397.1"/>
    </source>
</evidence>
<dbReference type="Proteomes" id="UP000573603">
    <property type="component" value="Unassembled WGS sequence"/>
</dbReference>
<sequence length="146" mass="16598">MELIRPRQGSVTTSSITISSANEPMPVADVPTLTAAATAYIDVFRTLDTEAMSRILSDEYSHRFAPTSSKLPGSTDRHGLIARLNQVGEVISSFPVTIKQMWPNPPLRQVLVWAKSETNSQRHLRDSDDEEEWTKREEYMFYDDHE</sequence>